<evidence type="ECO:0000313" key="8">
    <source>
        <dbReference type="EMBL" id="GFH80593.1"/>
    </source>
</evidence>
<evidence type="ECO:0000259" key="4">
    <source>
        <dbReference type="Pfam" id="PF03632"/>
    </source>
</evidence>
<sequence length="829" mass="90711">MITNRTYTVEPWRVRETALDLDILAQSESVFALSNGHVGWRGNLDEGEPHGLPGSYLNGVHELHPLPYAEAGYGYPESGQTVINVTNGKLLRLLVDDEPFDLRYGRLHAHERTLDLRRGVLERTCEWTSPAGTRVRVRSTRLVSLTQRAIAAVEYEVEPVDRRARVVVQSELVTNESLPGSDGDPRAAKALQSPLEPEEDLALGTRLRLVHRTRRSGLRVAVAADHDIDAPGAVATSGESHTDVARLTVSTVLEPGQRLRVRKTVAHGWSGARSRPAMSDQVEAALAAAAHGGWDGLVADQRAYLDDFWSRADVEVHGDERIQQAVRFALFHVLQAGARAEQRAIPAKGLTGSGYDGHAFWDTEMFVLPVLTYTAPEAVAEALRWRQDTLPAARDRAAQLGLRGAAFPWRTIDGSEGSAYWPAGTAAFHVAADIAHAVVRYTAVTGDTGFERETAVEILVETARLWRSLGHHDPHGVFHIDGITGPDEYSAVVDDNTYTNLMARSNLLAAADVCARHPEEAARLGVGEEETAAWRDAAEAVHIPYNEEIGVHEQHTGFTRHQRWDFDGTGAEQYPLLLHFPYFDIYRKQVVKQADLVLAMYTCGSWFDAHCDEDQLAANFAYYEPLTVRDSSLSACCQAVVAVRTGHLRLAYDYATEAALMDLADLEHNTRDGLHIASLAGTWVALVAGFGGTRRHGDGLRFAPRLPERLSRLAFRLQFRGRGLRVEIVSDAATYSLLSGDGLTIHHHGREAHVNGDEPLTLPIPAPERRPAPEQPPHRRPAPPAGRSGTGAEAPVTAGAGPRTRCRGGRGTGGRVRRAGCRSPSRGRP</sequence>
<evidence type="ECO:0000256" key="2">
    <source>
        <dbReference type="ARBA" id="ARBA00023295"/>
    </source>
</evidence>
<dbReference type="EMBL" id="BLLO01000025">
    <property type="protein sequence ID" value="GFH79822.1"/>
    <property type="molecule type" value="Genomic_DNA"/>
</dbReference>
<evidence type="ECO:0000256" key="1">
    <source>
        <dbReference type="ARBA" id="ARBA00006768"/>
    </source>
</evidence>
<dbReference type="InterPro" id="IPR011013">
    <property type="entry name" value="Gal_mutarotase_sf_dom"/>
</dbReference>
<evidence type="ECO:0000256" key="3">
    <source>
        <dbReference type="SAM" id="MobiDB-lite"/>
    </source>
</evidence>
<evidence type="ECO:0000313" key="7">
    <source>
        <dbReference type="EMBL" id="GFH79822.1"/>
    </source>
</evidence>
<dbReference type="InterPro" id="IPR005194">
    <property type="entry name" value="Glyco_hydro_65_C"/>
</dbReference>
<dbReference type="InterPro" id="IPR005196">
    <property type="entry name" value="Glyco_hydro_65_N"/>
</dbReference>
<dbReference type="PANTHER" id="PTHR11051">
    <property type="entry name" value="GLYCOSYL HYDROLASE-RELATED"/>
    <property type="match status" value="1"/>
</dbReference>
<feature type="domain" description="Glycoside hydrolase family 65 N-terminal" evidence="6">
    <location>
        <begin position="16"/>
        <end position="270"/>
    </location>
</feature>
<comment type="similarity">
    <text evidence="1">Belongs to the glycosyl hydrolase 65 family.</text>
</comment>
<feature type="compositionally biased region" description="Basic residues" evidence="3">
    <location>
        <begin position="815"/>
        <end position="829"/>
    </location>
</feature>
<feature type="domain" description="Glycoside hydrolase family 65 C-terminal" evidence="5">
    <location>
        <begin position="694"/>
        <end position="753"/>
    </location>
</feature>
<dbReference type="SUPFAM" id="SSF74650">
    <property type="entry name" value="Galactose mutarotase-like"/>
    <property type="match status" value="1"/>
</dbReference>
<evidence type="ECO:0000259" key="5">
    <source>
        <dbReference type="Pfam" id="PF03633"/>
    </source>
</evidence>
<dbReference type="InterPro" id="IPR008928">
    <property type="entry name" value="6-hairpin_glycosidase_sf"/>
</dbReference>
<dbReference type="InterPro" id="IPR017045">
    <property type="entry name" value="Malt_Pase/Glycosyl_Hdrlase"/>
</dbReference>
<dbReference type="GO" id="GO:0016787">
    <property type="term" value="F:hydrolase activity"/>
    <property type="evidence" value="ECO:0007669"/>
    <property type="project" value="UniProtKB-KW"/>
</dbReference>
<dbReference type="InterPro" id="IPR012341">
    <property type="entry name" value="6hp_glycosidase-like_sf"/>
</dbReference>
<gene>
    <name evidence="7" type="ORF">Sgou_44920</name>
    <name evidence="8" type="ORF">Sgou_52630</name>
</gene>
<accession>A0ABQ1DB93</accession>
<dbReference type="SUPFAM" id="SSF48208">
    <property type="entry name" value="Six-hairpin glycosidases"/>
    <property type="match status" value="1"/>
</dbReference>
<dbReference type="Gene3D" id="2.70.98.40">
    <property type="entry name" value="Glycoside hydrolase, family 65, N-terminal domain"/>
    <property type="match status" value="1"/>
</dbReference>
<dbReference type="Proteomes" id="UP000480804">
    <property type="component" value="Unassembled WGS sequence"/>
</dbReference>
<dbReference type="RefSeq" id="WP_262415304.1">
    <property type="nucleotide sequence ID" value="NZ_BLLO01000025.1"/>
</dbReference>
<proteinExistence type="inferred from homology"/>
<feature type="region of interest" description="Disordered" evidence="3">
    <location>
        <begin position="751"/>
        <end position="829"/>
    </location>
</feature>
<keyword evidence="9" id="KW-1185">Reference proteome</keyword>
<dbReference type="Pfam" id="PF03633">
    <property type="entry name" value="Glyco_hydro_65C"/>
    <property type="match status" value="1"/>
</dbReference>
<dbReference type="Pfam" id="PF03636">
    <property type="entry name" value="Glyco_hydro_65N"/>
    <property type="match status" value="1"/>
</dbReference>
<dbReference type="PANTHER" id="PTHR11051:SF13">
    <property type="entry name" value="GLYCOSYL TRANSFERASE"/>
    <property type="match status" value="1"/>
</dbReference>
<dbReference type="Pfam" id="PF03632">
    <property type="entry name" value="Glyco_hydro_65m"/>
    <property type="match status" value="1"/>
</dbReference>
<dbReference type="Gene3D" id="1.50.10.10">
    <property type="match status" value="1"/>
</dbReference>
<keyword evidence="2" id="KW-0326">Glycosidase</keyword>
<dbReference type="Gene3D" id="2.60.420.10">
    <property type="entry name" value="Maltose phosphorylase, domain 3"/>
    <property type="match status" value="1"/>
</dbReference>
<dbReference type="InterPro" id="IPR037018">
    <property type="entry name" value="GH65_N"/>
</dbReference>
<dbReference type="InterPro" id="IPR005195">
    <property type="entry name" value="Glyco_hydro_65_M"/>
</dbReference>
<dbReference type="PIRSF" id="PIRSF036289">
    <property type="entry name" value="Glycosyl_hydrolase_malt_phosph"/>
    <property type="match status" value="1"/>
</dbReference>
<evidence type="ECO:0000259" key="6">
    <source>
        <dbReference type="Pfam" id="PF03636"/>
    </source>
</evidence>
<reference evidence="7 9" key="1">
    <citation type="submission" date="2020-02" db="EMBL/GenBank/DDBJ databases">
        <title>Whole genome shotgun sequence of Streptomyces gougerotii NBRC 13043.</title>
        <authorList>
            <person name="Ichikawa N."/>
            <person name="Komaki H."/>
            <person name="Tamura T."/>
        </authorList>
    </citation>
    <scope>NUCLEOTIDE SEQUENCE [LARGE SCALE GENOMIC DNA]</scope>
    <source>
        <strain evidence="7 9">NBRC 13043</strain>
    </source>
</reference>
<comment type="caution">
    <text evidence="7">The sequence shown here is derived from an EMBL/GenBank/DDBJ whole genome shotgun (WGS) entry which is preliminary data.</text>
</comment>
<feature type="region of interest" description="Disordered" evidence="3">
    <location>
        <begin position="175"/>
        <end position="195"/>
    </location>
</feature>
<protein>
    <submittedName>
        <fullName evidence="7">Glycosyl hydrolase</fullName>
    </submittedName>
</protein>
<organism evidence="7 9">
    <name type="scientific">Streptomyces gougerotii</name>
    <dbReference type="NCBI Taxonomy" id="53448"/>
    <lineage>
        <taxon>Bacteria</taxon>
        <taxon>Bacillati</taxon>
        <taxon>Actinomycetota</taxon>
        <taxon>Actinomycetes</taxon>
        <taxon>Kitasatosporales</taxon>
        <taxon>Streptomycetaceae</taxon>
        <taxon>Streptomyces</taxon>
        <taxon>Streptomyces diastaticus group</taxon>
    </lineage>
</organism>
<name>A0ABQ1DB93_9ACTN</name>
<dbReference type="EMBL" id="BLLO01000030">
    <property type="protein sequence ID" value="GFH80593.1"/>
    <property type="molecule type" value="Genomic_DNA"/>
</dbReference>
<evidence type="ECO:0000313" key="9">
    <source>
        <dbReference type="Proteomes" id="UP000480804"/>
    </source>
</evidence>
<feature type="domain" description="Glycoside hydrolase family 65 central catalytic" evidence="4">
    <location>
        <begin position="327"/>
        <end position="683"/>
    </location>
</feature>
<keyword evidence="7" id="KW-0378">Hydrolase</keyword>